<comment type="caution">
    <text evidence="2">The sequence shown here is derived from an EMBL/GenBank/DDBJ whole genome shotgun (WGS) entry which is preliminary data.</text>
</comment>
<evidence type="ECO:0000256" key="1">
    <source>
        <dbReference type="SAM" id="Coils"/>
    </source>
</evidence>
<feature type="coiled-coil region" evidence="1">
    <location>
        <begin position="87"/>
        <end position="156"/>
    </location>
</feature>
<feature type="coiled-coil region" evidence="1">
    <location>
        <begin position="17"/>
        <end position="44"/>
    </location>
</feature>
<dbReference type="EMBL" id="MRCE01000006">
    <property type="protein sequence ID" value="OKH39061.1"/>
    <property type="molecule type" value="Genomic_DNA"/>
</dbReference>
<evidence type="ECO:0000313" key="3">
    <source>
        <dbReference type="Proteomes" id="UP000185860"/>
    </source>
</evidence>
<dbReference type="AlphaFoldDB" id="A0A1U7INY2"/>
<protein>
    <submittedName>
        <fullName evidence="2">Uncharacterized protein</fullName>
    </submittedName>
</protein>
<dbReference type="RefSeq" id="WP_073592923.1">
    <property type="nucleotide sequence ID" value="NZ_MRCE01000006.1"/>
</dbReference>
<sequence length="332" mass="38725">MNNVAVKDSKTKILEAFQRLLAEKQKIDSKVATKEEEAEKEKNKKTIEVASTYTVDSIVKGLADLQLEFGSIITGLSSKLTTETTKLDELKKAIEIENQHLQELQQVRVVADALHILTQEHQEQLRTIEENATNQRENLDKEIAENRKAWQKEQEEFTATITEQTELLNAERQRQEADYQYELERNCKIKTDEYEEFRRKLERELQQSNQEKEKDWTERERILTANQALFEEYRKKVEAFPAEMDEATKKAYSEGISEVNQEAKVKSDLFEKEWEASKQSYELKIQALEQKIQRQTEQITELTSQLQNALKQAQDLAMRAFESSAAKTNKAQ</sequence>
<dbReference type="STRING" id="454136.NIES2119_07995"/>
<feature type="coiled-coil region" evidence="1">
    <location>
        <begin position="271"/>
        <end position="319"/>
    </location>
</feature>
<accession>A0A1U7INY2</accession>
<dbReference type="Proteomes" id="UP000185860">
    <property type="component" value="Unassembled WGS sequence"/>
</dbReference>
<dbReference type="OrthoDB" id="466620at2"/>
<feature type="coiled-coil region" evidence="1">
    <location>
        <begin position="187"/>
        <end position="214"/>
    </location>
</feature>
<proteinExistence type="predicted"/>
<keyword evidence="1" id="KW-0175">Coiled coil</keyword>
<evidence type="ECO:0000313" key="2">
    <source>
        <dbReference type="EMBL" id="OKH39061.1"/>
    </source>
</evidence>
<name>A0A1U7INY2_9CYAN</name>
<organism evidence="2 3">
    <name type="scientific">[Phormidium ambiguum] IAM M-71</name>
    <dbReference type="NCBI Taxonomy" id="454136"/>
    <lineage>
        <taxon>Bacteria</taxon>
        <taxon>Bacillati</taxon>
        <taxon>Cyanobacteriota</taxon>
        <taxon>Cyanophyceae</taxon>
        <taxon>Oscillatoriophycideae</taxon>
        <taxon>Aerosakkonematales</taxon>
        <taxon>Aerosakkonemataceae</taxon>
        <taxon>Floridanema</taxon>
    </lineage>
</organism>
<reference evidence="2 3" key="1">
    <citation type="submission" date="2016-11" db="EMBL/GenBank/DDBJ databases">
        <title>Draft Genome Sequences of Nine Cyanobacterial Strains from Diverse Habitats.</title>
        <authorList>
            <person name="Zhu T."/>
            <person name="Hou S."/>
            <person name="Lu X."/>
            <person name="Hess W.R."/>
        </authorList>
    </citation>
    <scope>NUCLEOTIDE SEQUENCE [LARGE SCALE GENOMIC DNA]</scope>
    <source>
        <strain evidence="2 3">IAM M-71</strain>
    </source>
</reference>
<gene>
    <name evidence="2" type="ORF">NIES2119_07995</name>
</gene>